<dbReference type="KEGG" id="smam:Mal15_66280"/>
<feature type="transmembrane region" description="Helical" evidence="2">
    <location>
        <begin position="51"/>
        <end position="72"/>
    </location>
</feature>
<feature type="transmembrane region" description="Helical" evidence="2">
    <location>
        <begin position="78"/>
        <end position="98"/>
    </location>
</feature>
<feature type="transmembrane region" description="Helical" evidence="2">
    <location>
        <begin position="110"/>
        <end position="133"/>
    </location>
</feature>
<keyword evidence="4" id="KW-1185">Reference proteome</keyword>
<dbReference type="Proteomes" id="UP000321353">
    <property type="component" value="Chromosome"/>
</dbReference>
<feature type="transmembrane region" description="Helical" evidence="2">
    <location>
        <begin position="12"/>
        <end position="39"/>
    </location>
</feature>
<dbReference type="AlphaFoldDB" id="A0A5B9MR39"/>
<evidence type="ECO:0000313" key="3">
    <source>
        <dbReference type="EMBL" id="QEG02507.1"/>
    </source>
</evidence>
<sequence>MQYIAQDIPQEQYLALGAIGFAIIGAVLFVTFAMMAGTLKLSIAWLGKASPSYLACFGWLLAITFVNCFLVVGTQSLFGETAVLLVTPLTWFVTLYMVSTAANCGLFRALGIWIVNSFLSAFGMAAIILVALIPFSILGAGLDVGGDRLQAEFEKVDAMIAELDEQQQTLDQIEVPEIVEVSFPSEEDAEPSQPSESIDADATDQKTPAASTIRIKPRSSVRPDRPTVTPRRAADGSMVNPFFEN</sequence>
<evidence type="ECO:0000256" key="1">
    <source>
        <dbReference type="SAM" id="MobiDB-lite"/>
    </source>
</evidence>
<keyword evidence="2" id="KW-1133">Transmembrane helix</keyword>
<dbReference type="EMBL" id="CP036264">
    <property type="protein sequence ID" value="QEG02507.1"/>
    <property type="molecule type" value="Genomic_DNA"/>
</dbReference>
<keyword evidence="2" id="KW-0812">Transmembrane</keyword>
<name>A0A5B9MR39_9BACT</name>
<protein>
    <submittedName>
        <fullName evidence="3">Uncharacterized protein</fullName>
    </submittedName>
</protein>
<accession>A0A5B9MR39</accession>
<keyword evidence="2" id="KW-0472">Membrane</keyword>
<reference evidence="3 4" key="1">
    <citation type="submission" date="2019-02" db="EMBL/GenBank/DDBJ databases">
        <title>Planctomycetal bacteria perform biofilm scaping via a novel small molecule.</title>
        <authorList>
            <person name="Jeske O."/>
            <person name="Boedeker C."/>
            <person name="Wiegand S."/>
            <person name="Breitling P."/>
            <person name="Kallscheuer N."/>
            <person name="Jogler M."/>
            <person name="Rohde M."/>
            <person name="Petersen J."/>
            <person name="Medema M.H."/>
            <person name="Surup F."/>
            <person name="Jogler C."/>
        </authorList>
    </citation>
    <scope>NUCLEOTIDE SEQUENCE [LARGE SCALE GENOMIC DNA]</scope>
    <source>
        <strain evidence="3 4">Mal15</strain>
    </source>
</reference>
<gene>
    <name evidence="3" type="ORF">Mal15_66280</name>
</gene>
<feature type="region of interest" description="Disordered" evidence="1">
    <location>
        <begin position="184"/>
        <end position="245"/>
    </location>
</feature>
<evidence type="ECO:0000313" key="4">
    <source>
        <dbReference type="Proteomes" id="UP000321353"/>
    </source>
</evidence>
<evidence type="ECO:0000256" key="2">
    <source>
        <dbReference type="SAM" id="Phobius"/>
    </source>
</evidence>
<proteinExistence type="predicted"/>
<organism evidence="3 4">
    <name type="scientific">Stieleria maiorica</name>
    <dbReference type="NCBI Taxonomy" id="2795974"/>
    <lineage>
        <taxon>Bacteria</taxon>
        <taxon>Pseudomonadati</taxon>
        <taxon>Planctomycetota</taxon>
        <taxon>Planctomycetia</taxon>
        <taxon>Pirellulales</taxon>
        <taxon>Pirellulaceae</taxon>
        <taxon>Stieleria</taxon>
    </lineage>
</organism>